<gene>
    <name evidence="4" type="primary">cheY64H-2</name>
    <name evidence="4" type="ORF">GMST_29840</name>
</gene>
<comment type="caution">
    <text evidence="4">The sequence shown here is derived from an EMBL/GenBank/DDBJ whole genome shotgun (WGS) entry which is preliminary data.</text>
</comment>
<protein>
    <submittedName>
        <fullName evidence="4">Response regulator</fullName>
    </submittedName>
</protein>
<organism evidence="4 5">
    <name type="scientific">Geomonas silvestris</name>
    <dbReference type="NCBI Taxonomy" id="2740184"/>
    <lineage>
        <taxon>Bacteria</taxon>
        <taxon>Pseudomonadati</taxon>
        <taxon>Thermodesulfobacteriota</taxon>
        <taxon>Desulfuromonadia</taxon>
        <taxon>Geobacterales</taxon>
        <taxon>Geobacteraceae</taxon>
        <taxon>Geomonas</taxon>
    </lineage>
</organism>
<dbReference type="InterPro" id="IPR011006">
    <property type="entry name" value="CheY-like_superfamily"/>
</dbReference>
<dbReference type="Gene3D" id="3.40.50.2300">
    <property type="match status" value="1"/>
</dbReference>
<keyword evidence="5" id="KW-1185">Reference proteome</keyword>
<dbReference type="Proteomes" id="UP000556026">
    <property type="component" value="Unassembled WGS sequence"/>
</dbReference>
<evidence type="ECO:0000256" key="1">
    <source>
        <dbReference type="ARBA" id="ARBA00022553"/>
    </source>
</evidence>
<accession>A0A6V8MLZ7</accession>
<name>A0A6V8MLZ7_9BACT</name>
<dbReference type="SMART" id="SM00448">
    <property type="entry name" value="REC"/>
    <property type="match status" value="1"/>
</dbReference>
<evidence type="ECO:0000259" key="3">
    <source>
        <dbReference type="PROSITE" id="PS50110"/>
    </source>
</evidence>
<evidence type="ECO:0000313" key="4">
    <source>
        <dbReference type="EMBL" id="GFO60659.1"/>
    </source>
</evidence>
<dbReference type="PANTHER" id="PTHR44591:SF3">
    <property type="entry name" value="RESPONSE REGULATORY DOMAIN-CONTAINING PROTEIN"/>
    <property type="match status" value="1"/>
</dbReference>
<dbReference type="PROSITE" id="PS50110">
    <property type="entry name" value="RESPONSE_REGULATORY"/>
    <property type="match status" value="1"/>
</dbReference>
<dbReference type="AlphaFoldDB" id="A0A6V8MLZ7"/>
<dbReference type="GO" id="GO:0000160">
    <property type="term" value="P:phosphorelay signal transduction system"/>
    <property type="evidence" value="ECO:0007669"/>
    <property type="project" value="InterPro"/>
</dbReference>
<dbReference type="CDD" id="cd17546">
    <property type="entry name" value="REC_hyHK_CKI1_RcsC-like"/>
    <property type="match status" value="1"/>
</dbReference>
<dbReference type="InterPro" id="IPR050595">
    <property type="entry name" value="Bact_response_regulator"/>
</dbReference>
<dbReference type="PANTHER" id="PTHR44591">
    <property type="entry name" value="STRESS RESPONSE REGULATOR PROTEIN 1"/>
    <property type="match status" value="1"/>
</dbReference>
<dbReference type="EMBL" id="BLXX01000009">
    <property type="protein sequence ID" value="GFO60659.1"/>
    <property type="molecule type" value="Genomic_DNA"/>
</dbReference>
<evidence type="ECO:0000256" key="2">
    <source>
        <dbReference type="PROSITE-ProRule" id="PRU00169"/>
    </source>
</evidence>
<feature type="modified residue" description="4-aspartylphosphate" evidence="2">
    <location>
        <position position="60"/>
    </location>
</feature>
<proteinExistence type="predicted"/>
<dbReference type="Pfam" id="PF00072">
    <property type="entry name" value="Response_reg"/>
    <property type="match status" value="1"/>
</dbReference>
<dbReference type="SUPFAM" id="SSF52172">
    <property type="entry name" value="CheY-like"/>
    <property type="match status" value="1"/>
</dbReference>
<evidence type="ECO:0000313" key="5">
    <source>
        <dbReference type="Proteomes" id="UP000556026"/>
    </source>
</evidence>
<keyword evidence="1 2" id="KW-0597">Phosphoprotein</keyword>
<dbReference type="InterPro" id="IPR001789">
    <property type="entry name" value="Sig_transdc_resp-reg_receiver"/>
</dbReference>
<sequence>MNHEGTDMENGVMIVDDNEHIRQSVQMICEFEELNLVCAASGEECLEHLQAGFRGVILMDIMMPEMDGWQTIREIVERGLYSGNLILMLTGMGQPDSRMDGLQEYVTDYLTKPFGPDQLVDALKYYLKLVQA</sequence>
<feature type="domain" description="Response regulatory" evidence="3">
    <location>
        <begin position="11"/>
        <end position="127"/>
    </location>
</feature>
<reference evidence="5" key="1">
    <citation type="submission" date="2020-06" db="EMBL/GenBank/DDBJ databases">
        <title>Draft genomic sequence of Geomonas sp. Red330.</title>
        <authorList>
            <person name="Itoh H."/>
            <person name="Zhenxing X."/>
            <person name="Ushijima N."/>
            <person name="Masuda Y."/>
            <person name="Shiratori Y."/>
            <person name="Senoo K."/>
        </authorList>
    </citation>
    <scope>NUCLEOTIDE SEQUENCE [LARGE SCALE GENOMIC DNA]</scope>
    <source>
        <strain evidence="5">Red330</strain>
    </source>
</reference>